<accession>D5GIL0</accession>
<gene>
    <name evidence="1" type="ORF">GSTUM_00008545001</name>
</gene>
<dbReference type="RefSeq" id="XP_002840162.1">
    <property type="nucleotide sequence ID" value="XM_002840116.1"/>
</dbReference>
<dbReference type="AlphaFoldDB" id="D5GIL0"/>
<sequence>MCRLGRERGRVKGILTNSEGGIEAKRKKREKKRKEINFYDSLAFTCVTPTLQQFMPHHATTFYFSFFFGSGHRGSLDSPHFGTVHTSSPSSQNGESGTLWAKCLIRSLEGLGGG</sequence>
<dbReference type="GeneID" id="9183287"/>
<dbReference type="InParanoid" id="D5GIL0"/>
<keyword evidence="2" id="KW-1185">Reference proteome</keyword>
<name>D5GIL0_TUBMM</name>
<evidence type="ECO:0000313" key="2">
    <source>
        <dbReference type="Proteomes" id="UP000006911"/>
    </source>
</evidence>
<evidence type="ECO:0000313" key="1">
    <source>
        <dbReference type="EMBL" id="CAZ84353.1"/>
    </source>
</evidence>
<dbReference type="EMBL" id="FN430327">
    <property type="protein sequence ID" value="CAZ84353.1"/>
    <property type="molecule type" value="Genomic_DNA"/>
</dbReference>
<reference evidence="1 2" key="1">
    <citation type="journal article" date="2010" name="Nature">
        <title>Perigord black truffle genome uncovers evolutionary origins and mechanisms of symbiosis.</title>
        <authorList>
            <person name="Martin F."/>
            <person name="Kohler A."/>
            <person name="Murat C."/>
            <person name="Balestrini R."/>
            <person name="Coutinho P.M."/>
            <person name="Jaillon O."/>
            <person name="Montanini B."/>
            <person name="Morin E."/>
            <person name="Noel B."/>
            <person name="Percudani R."/>
            <person name="Porcel B."/>
            <person name="Rubini A."/>
            <person name="Amicucci A."/>
            <person name="Amselem J."/>
            <person name="Anthouard V."/>
            <person name="Arcioni S."/>
            <person name="Artiguenave F."/>
            <person name="Aury J.M."/>
            <person name="Ballario P."/>
            <person name="Bolchi A."/>
            <person name="Brenna A."/>
            <person name="Brun A."/>
            <person name="Buee M."/>
            <person name="Cantarel B."/>
            <person name="Chevalier G."/>
            <person name="Couloux A."/>
            <person name="Da Silva C."/>
            <person name="Denoeud F."/>
            <person name="Duplessis S."/>
            <person name="Ghignone S."/>
            <person name="Hilselberger B."/>
            <person name="Iotti M."/>
            <person name="Marcais B."/>
            <person name="Mello A."/>
            <person name="Miranda M."/>
            <person name="Pacioni G."/>
            <person name="Quesneville H."/>
            <person name="Riccioni C."/>
            <person name="Ruotolo R."/>
            <person name="Splivallo R."/>
            <person name="Stocchi V."/>
            <person name="Tisserant E."/>
            <person name="Viscomi A.R."/>
            <person name="Zambonelli A."/>
            <person name="Zampieri E."/>
            <person name="Henrissat B."/>
            <person name="Lebrun M.H."/>
            <person name="Paolocci F."/>
            <person name="Bonfante P."/>
            <person name="Ottonello S."/>
            <person name="Wincker P."/>
        </authorList>
    </citation>
    <scope>NUCLEOTIDE SEQUENCE [LARGE SCALE GENOMIC DNA]</scope>
    <source>
        <strain evidence="1 2">Mel28</strain>
    </source>
</reference>
<protein>
    <submittedName>
        <fullName evidence="1">(Perigord truffle) hypothetical protein</fullName>
    </submittedName>
</protein>
<organism evidence="1 2">
    <name type="scientific">Tuber melanosporum (strain Mel28)</name>
    <name type="common">Perigord black truffle</name>
    <dbReference type="NCBI Taxonomy" id="656061"/>
    <lineage>
        <taxon>Eukaryota</taxon>
        <taxon>Fungi</taxon>
        <taxon>Dikarya</taxon>
        <taxon>Ascomycota</taxon>
        <taxon>Pezizomycotina</taxon>
        <taxon>Pezizomycetes</taxon>
        <taxon>Pezizales</taxon>
        <taxon>Tuberaceae</taxon>
        <taxon>Tuber</taxon>
    </lineage>
</organism>
<dbReference type="KEGG" id="tml:GSTUM_00008545001"/>
<proteinExistence type="predicted"/>
<dbReference type="Proteomes" id="UP000006911">
    <property type="component" value="Unassembled WGS sequence"/>
</dbReference>
<dbReference type="HOGENOM" id="CLU_2122864_0_0_1"/>